<evidence type="ECO:0000313" key="11">
    <source>
        <dbReference type="Proteomes" id="UP000178485"/>
    </source>
</evidence>
<evidence type="ECO:0000313" key="10">
    <source>
        <dbReference type="EMBL" id="SCM58386.1"/>
    </source>
</evidence>
<dbReference type="EC" id="2.1.1.137" evidence="4"/>
<dbReference type="GO" id="GO:0032259">
    <property type="term" value="P:methylation"/>
    <property type="evidence" value="ECO:0007669"/>
    <property type="project" value="UniProtKB-KW"/>
</dbReference>
<sequence length="271" mass="29516">MNAKDLKVVVKEKYGSIAKQSLSNDKIKSSCCGTSGCCEKIEFSMIGDDYNTVEGYNPDADLGLGCGLPTQFANLKTGDCVLDLGSGAGNDCFVARAIVGETGKIVGLDFTDMMVAKAIENNRKLGFMNVEFVQGDIEEMPFSDNDFDVIVSNCVLNLVPNKHKAFAEMIRVLKPGGHFCVSDVVTKGELPETLRSDAEMYVGCVSGAITRDQYINIIHDNGFENVAIHKLKPIPIPYKVLSKYMSEEEINDFKKGETGIFSITVSGYKSL</sequence>
<dbReference type="CDD" id="cd02440">
    <property type="entry name" value="AdoMet_MTases"/>
    <property type="match status" value="1"/>
</dbReference>
<comment type="similarity">
    <text evidence="3">Belongs to the methyltransferase superfamily. Arsenite methyltransferase family.</text>
</comment>
<organism evidence="10 11">
    <name type="scientific">Petrimonas mucosa</name>
    <dbReference type="NCBI Taxonomy" id="1642646"/>
    <lineage>
        <taxon>Bacteria</taxon>
        <taxon>Pseudomonadati</taxon>
        <taxon>Bacteroidota</taxon>
        <taxon>Bacteroidia</taxon>
        <taxon>Bacteroidales</taxon>
        <taxon>Dysgonomonadaceae</taxon>
        <taxon>Petrimonas</taxon>
    </lineage>
</organism>
<reference evidence="10 11" key="1">
    <citation type="submission" date="2016-08" db="EMBL/GenBank/DDBJ databases">
        <authorList>
            <person name="Seilhamer J.J."/>
        </authorList>
    </citation>
    <scope>NUCLEOTIDE SEQUENCE [LARGE SCALE GENOMIC DNA]</scope>
    <source>
        <strain evidence="10">ING2-E5A</strain>
    </source>
</reference>
<dbReference type="InterPro" id="IPR025714">
    <property type="entry name" value="Methyltranfer_dom"/>
</dbReference>
<dbReference type="GO" id="GO:0030791">
    <property type="term" value="F:arsenite methyltransferase activity"/>
    <property type="evidence" value="ECO:0007669"/>
    <property type="project" value="UniProtKB-EC"/>
</dbReference>
<evidence type="ECO:0000256" key="3">
    <source>
        <dbReference type="ARBA" id="ARBA00034487"/>
    </source>
</evidence>
<name>A0A1G4G7V3_9BACT</name>
<evidence type="ECO:0000256" key="2">
    <source>
        <dbReference type="ARBA" id="ARBA00022691"/>
    </source>
</evidence>
<dbReference type="EMBL" id="LT608328">
    <property type="protein sequence ID" value="SCM58386.1"/>
    <property type="molecule type" value="Genomic_DNA"/>
</dbReference>
<proteinExistence type="inferred from homology"/>
<dbReference type="RefSeq" id="WP_071137051.1">
    <property type="nucleotide sequence ID" value="NZ_JBMNSM010000124.1"/>
</dbReference>
<evidence type="ECO:0000259" key="9">
    <source>
        <dbReference type="Pfam" id="PF13847"/>
    </source>
</evidence>
<gene>
    <name evidence="10" type="primary">arsM</name>
    <name evidence="10" type="ORF">ING2E5A_1787</name>
</gene>
<comment type="catalytic activity">
    <reaction evidence="8">
        <text>arsenic triglutathione + 3 [thioredoxin]-dithiol + 3 S-adenosyl-L-methionine = trimethylarsine + 3 [thioredoxin]-disulfide + 3 glutathione + 3 S-adenosyl-L-homocysteine + 3 H(+)</text>
        <dbReference type="Rhea" id="RHEA:69432"/>
        <dbReference type="Rhea" id="RHEA-COMP:10698"/>
        <dbReference type="Rhea" id="RHEA-COMP:10700"/>
        <dbReference type="ChEBI" id="CHEBI:15378"/>
        <dbReference type="ChEBI" id="CHEBI:27130"/>
        <dbReference type="ChEBI" id="CHEBI:29950"/>
        <dbReference type="ChEBI" id="CHEBI:50058"/>
        <dbReference type="ChEBI" id="CHEBI:57856"/>
        <dbReference type="ChEBI" id="CHEBI:57925"/>
        <dbReference type="ChEBI" id="CHEBI:59789"/>
        <dbReference type="ChEBI" id="CHEBI:183640"/>
        <dbReference type="EC" id="2.1.1.137"/>
    </reaction>
</comment>
<evidence type="ECO:0000256" key="6">
    <source>
        <dbReference type="ARBA" id="ARBA00047941"/>
    </source>
</evidence>
<dbReference type="InterPro" id="IPR029063">
    <property type="entry name" value="SAM-dependent_MTases_sf"/>
</dbReference>
<dbReference type="AlphaFoldDB" id="A0A1G4G7V3"/>
<keyword evidence="2" id="KW-0949">S-adenosyl-L-methionine</keyword>
<dbReference type="KEGG" id="pmuc:ING2E5A_1787"/>
<evidence type="ECO:0000256" key="8">
    <source>
        <dbReference type="ARBA" id="ARBA00048428"/>
    </source>
</evidence>
<dbReference type="Gene3D" id="3.40.50.150">
    <property type="entry name" value="Vaccinia Virus protein VP39"/>
    <property type="match status" value="1"/>
</dbReference>
<keyword evidence="10" id="KW-0489">Methyltransferase</keyword>
<feature type="domain" description="Methyltransferase" evidence="9">
    <location>
        <begin position="77"/>
        <end position="222"/>
    </location>
</feature>
<evidence type="ECO:0000256" key="7">
    <source>
        <dbReference type="ARBA" id="ARBA00047943"/>
    </source>
</evidence>
<evidence type="ECO:0000256" key="4">
    <source>
        <dbReference type="ARBA" id="ARBA00034521"/>
    </source>
</evidence>
<keyword evidence="11" id="KW-1185">Reference proteome</keyword>
<dbReference type="NCBIfam" id="NF008823">
    <property type="entry name" value="PRK11873.1"/>
    <property type="match status" value="1"/>
</dbReference>
<protein>
    <recommendedName>
        <fullName evidence="5">Arsenite methyltransferase</fullName>
        <ecNumber evidence="4">2.1.1.137</ecNumber>
    </recommendedName>
</protein>
<dbReference type="Proteomes" id="UP000178485">
    <property type="component" value="Chromosome i"/>
</dbReference>
<evidence type="ECO:0000256" key="1">
    <source>
        <dbReference type="ARBA" id="ARBA00022679"/>
    </source>
</evidence>
<keyword evidence="1 10" id="KW-0808">Transferase</keyword>
<dbReference type="PANTHER" id="PTHR43675">
    <property type="entry name" value="ARSENITE METHYLTRANSFERASE"/>
    <property type="match status" value="1"/>
</dbReference>
<dbReference type="Pfam" id="PF13847">
    <property type="entry name" value="Methyltransf_31"/>
    <property type="match status" value="1"/>
</dbReference>
<evidence type="ECO:0000256" key="5">
    <source>
        <dbReference type="ARBA" id="ARBA00034545"/>
    </source>
</evidence>
<dbReference type="STRING" id="1642646.ING2E5A_1787"/>
<comment type="catalytic activity">
    <reaction evidence="6">
        <text>arsenic triglutathione + [thioredoxin]-dithiol + S-adenosyl-L-methionine + 2 H2O = methylarsonous acid + [thioredoxin]-disulfide + 3 glutathione + S-adenosyl-L-homocysteine + H(+)</text>
        <dbReference type="Rhea" id="RHEA:69460"/>
        <dbReference type="Rhea" id="RHEA-COMP:10698"/>
        <dbReference type="Rhea" id="RHEA-COMP:10700"/>
        <dbReference type="ChEBI" id="CHEBI:15377"/>
        <dbReference type="ChEBI" id="CHEBI:15378"/>
        <dbReference type="ChEBI" id="CHEBI:17826"/>
        <dbReference type="ChEBI" id="CHEBI:29950"/>
        <dbReference type="ChEBI" id="CHEBI:50058"/>
        <dbReference type="ChEBI" id="CHEBI:57856"/>
        <dbReference type="ChEBI" id="CHEBI:57925"/>
        <dbReference type="ChEBI" id="CHEBI:59789"/>
        <dbReference type="ChEBI" id="CHEBI:183640"/>
        <dbReference type="EC" id="2.1.1.137"/>
    </reaction>
</comment>
<accession>A0A1G4G7V3</accession>
<dbReference type="PANTHER" id="PTHR43675:SF8">
    <property type="entry name" value="ARSENITE METHYLTRANSFERASE"/>
    <property type="match status" value="1"/>
</dbReference>
<dbReference type="SUPFAM" id="SSF53335">
    <property type="entry name" value="S-adenosyl-L-methionine-dependent methyltransferases"/>
    <property type="match status" value="1"/>
</dbReference>
<comment type="catalytic activity">
    <reaction evidence="7">
        <text>arsenic triglutathione + 2 [thioredoxin]-dithiol + 2 S-adenosyl-L-methionine + H2O = dimethylarsinous acid + 2 [thioredoxin]-disulfide + 3 glutathione + 2 S-adenosyl-L-homocysteine + 2 H(+)</text>
        <dbReference type="Rhea" id="RHEA:69464"/>
        <dbReference type="Rhea" id="RHEA-COMP:10698"/>
        <dbReference type="Rhea" id="RHEA-COMP:10700"/>
        <dbReference type="ChEBI" id="CHEBI:15377"/>
        <dbReference type="ChEBI" id="CHEBI:15378"/>
        <dbReference type="ChEBI" id="CHEBI:23808"/>
        <dbReference type="ChEBI" id="CHEBI:29950"/>
        <dbReference type="ChEBI" id="CHEBI:50058"/>
        <dbReference type="ChEBI" id="CHEBI:57856"/>
        <dbReference type="ChEBI" id="CHEBI:57925"/>
        <dbReference type="ChEBI" id="CHEBI:59789"/>
        <dbReference type="ChEBI" id="CHEBI:183640"/>
        <dbReference type="EC" id="2.1.1.137"/>
    </reaction>
</comment>
<dbReference type="InterPro" id="IPR026669">
    <property type="entry name" value="Arsenite_MeTrfase-like"/>
</dbReference>